<evidence type="ECO:0000256" key="2">
    <source>
        <dbReference type="ARBA" id="ARBA00023125"/>
    </source>
</evidence>
<protein>
    <submittedName>
        <fullName evidence="6">TetR family transcriptional regulator</fullName>
    </submittedName>
</protein>
<gene>
    <name evidence="6" type="ORF">DVK44_00475</name>
</gene>
<evidence type="ECO:0000259" key="5">
    <source>
        <dbReference type="PROSITE" id="PS50977"/>
    </source>
</evidence>
<feature type="DNA-binding region" description="H-T-H motif" evidence="4">
    <location>
        <begin position="33"/>
        <end position="52"/>
    </location>
</feature>
<keyword evidence="2 4" id="KW-0238">DNA-binding</keyword>
<name>A0A345HI81_9ACTN</name>
<keyword evidence="1" id="KW-0805">Transcription regulation</keyword>
<evidence type="ECO:0000313" key="7">
    <source>
        <dbReference type="Proteomes" id="UP000253868"/>
    </source>
</evidence>
<dbReference type="EMBL" id="CP031194">
    <property type="protein sequence ID" value="AXG76405.1"/>
    <property type="molecule type" value="Genomic_DNA"/>
</dbReference>
<evidence type="ECO:0000256" key="4">
    <source>
        <dbReference type="PROSITE-ProRule" id="PRU00335"/>
    </source>
</evidence>
<reference evidence="7" key="1">
    <citation type="submission" date="2018-07" db="EMBL/GenBank/DDBJ databases">
        <authorList>
            <person name="Zhao J."/>
        </authorList>
    </citation>
    <scope>NUCLEOTIDE SEQUENCE [LARGE SCALE GENOMIC DNA]</scope>
    <source>
        <strain evidence="7">GSSD-12</strain>
    </source>
</reference>
<dbReference type="KEGG" id="spad:DVK44_00475"/>
<dbReference type="InterPro" id="IPR041347">
    <property type="entry name" value="MftR_C"/>
</dbReference>
<dbReference type="Proteomes" id="UP000253868">
    <property type="component" value="Chromosome"/>
</dbReference>
<sequence>MRKTRDIARAAVRAQLAQVAFELFRRDGFDRVTINDVAGAAGVSRNTFLRYFETKEDAVLAAFDARGERVAETVRARPPEEEDWTALRRGLDIVAEEYRRDPAGALATALLIRQTPSLHARNLEKQCGWRPLLAGALAERRHSGSVRSGPVRSGELDLLVRAAAALDCLDIAVDHWTAADGRPDIGDLLDAAFAALAPPALTQATAAP</sequence>
<proteinExistence type="predicted"/>
<dbReference type="InterPro" id="IPR001647">
    <property type="entry name" value="HTH_TetR"/>
</dbReference>
<keyword evidence="7" id="KW-1185">Reference proteome</keyword>
<dbReference type="OrthoDB" id="8688418at2"/>
<dbReference type="Pfam" id="PF00440">
    <property type="entry name" value="TetR_N"/>
    <property type="match status" value="1"/>
</dbReference>
<dbReference type="SUPFAM" id="SSF46689">
    <property type="entry name" value="Homeodomain-like"/>
    <property type="match status" value="1"/>
</dbReference>
<dbReference type="AlphaFoldDB" id="A0A345HI81"/>
<dbReference type="Gene3D" id="1.10.357.10">
    <property type="entry name" value="Tetracycline Repressor, domain 2"/>
    <property type="match status" value="1"/>
</dbReference>
<evidence type="ECO:0000256" key="3">
    <source>
        <dbReference type="ARBA" id="ARBA00023163"/>
    </source>
</evidence>
<dbReference type="PRINTS" id="PR00455">
    <property type="entry name" value="HTHTETR"/>
</dbReference>
<keyword evidence="3" id="KW-0804">Transcription</keyword>
<accession>A0A345HI81</accession>
<feature type="domain" description="HTH tetR-type" evidence="5">
    <location>
        <begin position="10"/>
        <end position="70"/>
    </location>
</feature>
<dbReference type="PANTHER" id="PTHR30055">
    <property type="entry name" value="HTH-TYPE TRANSCRIPTIONAL REGULATOR RUTR"/>
    <property type="match status" value="1"/>
</dbReference>
<evidence type="ECO:0000313" key="6">
    <source>
        <dbReference type="EMBL" id="AXG76405.1"/>
    </source>
</evidence>
<dbReference type="PROSITE" id="PS50977">
    <property type="entry name" value="HTH_TETR_2"/>
    <property type="match status" value="1"/>
</dbReference>
<dbReference type="Gene3D" id="1.10.10.60">
    <property type="entry name" value="Homeodomain-like"/>
    <property type="match status" value="1"/>
</dbReference>
<dbReference type="GO" id="GO:0003700">
    <property type="term" value="F:DNA-binding transcription factor activity"/>
    <property type="evidence" value="ECO:0007669"/>
    <property type="project" value="TreeGrafter"/>
</dbReference>
<dbReference type="PANTHER" id="PTHR30055:SF238">
    <property type="entry name" value="MYCOFACTOCIN BIOSYNTHESIS TRANSCRIPTIONAL REGULATOR MFTR-RELATED"/>
    <property type="match status" value="1"/>
</dbReference>
<organism evidence="6 7">
    <name type="scientific">Streptomyces paludis</name>
    <dbReference type="NCBI Taxonomy" id="2282738"/>
    <lineage>
        <taxon>Bacteria</taxon>
        <taxon>Bacillati</taxon>
        <taxon>Actinomycetota</taxon>
        <taxon>Actinomycetes</taxon>
        <taxon>Kitasatosporales</taxon>
        <taxon>Streptomycetaceae</taxon>
        <taxon>Streptomyces</taxon>
    </lineage>
</organism>
<evidence type="ECO:0000256" key="1">
    <source>
        <dbReference type="ARBA" id="ARBA00023015"/>
    </source>
</evidence>
<dbReference type="Pfam" id="PF17754">
    <property type="entry name" value="TetR_C_14"/>
    <property type="match status" value="1"/>
</dbReference>
<dbReference type="InterPro" id="IPR009057">
    <property type="entry name" value="Homeodomain-like_sf"/>
</dbReference>
<dbReference type="GO" id="GO:0000976">
    <property type="term" value="F:transcription cis-regulatory region binding"/>
    <property type="evidence" value="ECO:0007669"/>
    <property type="project" value="TreeGrafter"/>
</dbReference>
<dbReference type="InterPro" id="IPR050109">
    <property type="entry name" value="HTH-type_TetR-like_transc_reg"/>
</dbReference>